<accession>A0A150FRH0</accession>
<evidence type="ECO:0000313" key="2">
    <source>
        <dbReference type="EMBL" id="SHK42250.1"/>
    </source>
</evidence>
<dbReference type="EMBL" id="FRBG01000001">
    <property type="protein sequence ID" value="SHK42250.1"/>
    <property type="molecule type" value="Genomic_DNA"/>
</dbReference>
<dbReference type="STRING" id="1121328.JWYL7_1292"/>
<evidence type="ECO:0000313" key="1">
    <source>
        <dbReference type="EMBL" id="KXZ40217.1"/>
    </source>
</evidence>
<reference evidence="2 4" key="2">
    <citation type="submission" date="2016-11" db="EMBL/GenBank/DDBJ databases">
        <authorList>
            <person name="Varghese N."/>
            <person name="Submissions S."/>
        </authorList>
    </citation>
    <scope>NUCLEOTIDE SEQUENCE [LARGE SCALE GENOMIC DNA]</scope>
    <source>
        <strain evidence="2 4">DSM 7308</strain>
    </source>
</reference>
<organism evidence="1 3">
    <name type="scientific">Alkalithermobacter thermoalcaliphilus JW-YL-7 = DSM 7308</name>
    <dbReference type="NCBI Taxonomy" id="1121328"/>
    <lineage>
        <taxon>Bacteria</taxon>
        <taxon>Bacillati</taxon>
        <taxon>Bacillota</taxon>
        <taxon>Clostridia</taxon>
        <taxon>Peptostreptococcales</taxon>
        <taxon>Tepidibacteraceae</taxon>
        <taxon>Alkalithermobacter</taxon>
    </lineage>
</organism>
<keyword evidence="4" id="KW-1185">Reference proteome</keyword>
<dbReference type="Proteomes" id="UP000092605">
    <property type="component" value="Unassembled WGS sequence"/>
</dbReference>
<proteinExistence type="predicted"/>
<name>A0A150FRH0_CLOPD</name>
<evidence type="ECO:0000313" key="3">
    <source>
        <dbReference type="Proteomes" id="UP000092605"/>
    </source>
</evidence>
<reference evidence="1 3" key="1">
    <citation type="submission" date="2016-02" db="EMBL/GenBank/DDBJ databases">
        <title>Draft genome sequence for Clostridium paradoxum JW-YL-7.</title>
        <authorList>
            <person name="Utturkar S.M."/>
            <person name="Lancaster A."/>
            <person name="Poole F.L."/>
            <person name="Adams M.W."/>
            <person name="Brown S.D."/>
        </authorList>
    </citation>
    <scope>NUCLEOTIDE SEQUENCE [LARGE SCALE GENOMIC DNA]</scope>
    <source>
        <strain evidence="1 3">JW-YL-7</strain>
    </source>
</reference>
<evidence type="ECO:0000313" key="4">
    <source>
        <dbReference type="Proteomes" id="UP000323392"/>
    </source>
</evidence>
<dbReference type="RefSeq" id="WP_066070691.1">
    <property type="nucleotide sequence ID" value="NZ_FRBG01000001.1"/>
</dbReference>
<sequence precursor="true">MKKTISLFMLYILLFFLLLGFSQNSILSSINEIRAYNREINFIVDDYNKNLVNKDNSKEYINRVENIKNGFKNTKRPSILNNYFTLRIDSLRYLTMLFENIDDKEYINFYINKYNEYNNLSETEIKRLLKSTFIRVTYINAPTYYKK</sequence>
<dbReference type="PATRIC" id="fig|1121328.3.peg.1300"/>
<dbReference type="AlphaFoldDB" id="A0A150FRH0"/>
<comment type="caution">
    <text evidence="1">The sequence shown here is derived from an EMBL/GenBank/DDBJ whole genome shotgun (WGS) entry which is preliminary data.</text>
</comment>
<protein>
    <submittedName>
        <fullName evidence="1">Uncharacterized protein</fullName>
    </submittedName>
</protein>
<dbReference type="OrthoDB" id="1751830at2"/>
<dbReference type="Proteomes" id="UP000323392">
    <property type="component" value="Unassembled WGS sequence"/>
</dbReference>
<gene>
    <name evidence="1" type="ORF">JWYL7_1292</name>
    <name evidence="2" type="ORF">SAMN05661008_00231</name>
</gene>
<dbReference type="EMBL" id="LSFY01000001">
    <property type="protein sequence ID" value="KXZ40217.1"/>
    <property type="molecule type" value="Genomic_DNA"/>
</dbReference>